<sequence>MGEDRKPGIVRRVLVMFGWPDAIEMKPASEYDLHSEEYYNRIAWNFAKVIYPVLLTMIATLYLRGSYGDYACEYDGSNLNGFSNDFNPEDPSSFGQSDDFDATTIFIIIIVVWFVFLILATFGLVFVLKRNLDWILFSLLYLSVFIFLGIIGGRYLFYWVRSVCWNFDWITLVFLTGNFCAGGIIAIFWKAPRWMNQGYLVALSALMGNIFDSSAPAWTLWVLLGLLVAWDLFAVLAPCGPLQELIKVAGERQNDLSGMLYDTNPVARGREDPAELRRRKERRNRRRQNNEEVAGSAPATPDVTGAEIEPETPAPSSQPIYRAERRDGSGTEEYIPSSRTATQDGTGTGTEPETPAPRSQLIYRAARRNGSGTEEYIPSSRTAVIDPPSGGDEEIVDYNIAGTNTADQPNGYSHLAKPEETPENRFATPAALSRPVEHGRGGTQAQVDDASKFLDKNVKLGLGDFVFYSVLVSVSARFGFMEVATSFSGVVAGLCLTFVILITHQRPLPALPISLTFGLIAFFVTRYSLNPFVGNLLENMLFN</sequence>
<dbReference type="EMBL" id="JAMWBK010000001">
    <property type="protein sequence ID" value="KAJ8908729.1"/>
    <property type="molecule type" value="Genomic_DNA"/>
</dbReference>
<dbReference type="PANTHER" id="PTHR10202">
    <property type="entry name" value="PRESENILIN"/>
    <property type="match status" value="1"/>
</dbReference>
<dbReference type="InterPro" id="IPR001108">
    <property type="entry name" value="Peptidase_A22A"/>
</dbReference>
<dbReference type="Gene3D" id="1.10.472.100">
    <property type="entry name" value="Presenilin"/>
    <property type="match status" value="1"/>
</dbReference>
<dbReference type="InterPro" id="IPR042524">
    <property type="entry name" value="Presenilin_C"/>
</dbReference>
<feature type="transmembrane region" description="Helical" evidence="11">
    <location>
        <begin position="42"/>
        <end position="63"/>
    </location>
</feature>
<dbReference type="GO" id="GO:0007219">
    <property type="term" value="P:Notch signaling pathway"/>
    <property type="evidence" value="ECO:0007669"/>
    <property type="project" value="UniProtKB-KW"/>
</dbReference>
<feature type="compositionally biased region" description="Basic and acidic residues" evidence="10">
    <location>
        <begin position="268"/>
        <end position="278"/>
    </location>
</feature>
<keyword evidence="5" id="KW-0256">Endoplasmic reticulum</keyword>
<feature type="transmembrane region" description="Helical" evidence="11">
    <location>
        <begin position="105"/>
        <end position="127"/>
    </location>
</feature>
<proteinExistence type="inferred from homology"/>
<keyword evidence="8" id="KW-0333">Golgi apparatus</keyword>
<dbReference type="PANTHER" id="PTHR10202:SF13">
    <property type="entry name" value="PRESENILIN HOMOLOG"/>
    <property type="match status" value="1"/>
</dbReference>
<evidence type="ECO:0000256" key="9">
    <source>
        <dbReference type="ARBA" id="ARBA00023136"/>
    </source>
</evidence>
<feature type="region of interest" description="Disordered" evidence="10">
    <location>
        <begin position="259"/>
        <end position="360"/>
    </location>
</feature>
<evidence type="ECO:0000256" key="10">
    <source>
        <dbReference type="SAM" id="MobiDB-lite"/>
    </source>
</evidence>
<evidence type="ECO:0000256" key="4">
    <source>
        <dbReference type="ARBA" id="ARBA00022692"/>
    </source>
</evidence>
<dbReference type="InterPro" id="IPR006639">
    <property type="entry name" value="Preselin/SPP"/>
</dbReference>
<evidence type="ECO:0008006" key="14">
    <source>
        <dbReference type="Google" id="ProtNLM"/>
    </source>
</evidence>
<dbReference type="Proteomes" id="UP001157974">
    <property type="component" value="Unassembled WGS sequence"/>
</dbReference>
<evidence type="ECO:0000313" key="13">
    <source>
        <dbReference type="Proteomes" id="UP001157974"/>
    </source>
</evidence>
<evidence type="ECO:0000256" key="2">
    <source>
        <dbReference type="ARBA" id="ARBA00004653"/>
    </source>
</evidence>
<dbReference type="GO" id="GO:0070765">
    <property type="term" value="C:gamma-secretase complex"/>
    <property type="evidence" value="ECO:0007669"/>
    <property type="project" value="TreeGrafter"/>
</dbReference>
<feature type="transmembrane region" description="Helical" evidence="11">
    <location>
        <begin position="217"/>
        <end position="237"/>
    </location>
</feature>
<dbReference type="GO" id="GO:0005789">
    <property type="term" value="C:endoplasmic reticulum membrane"/>
    <property type="evidence" value="ECO:0007669"/>
    <property type="project" value="UniProtKB-SubCell"/>
</dbReference>
<comment type="caution">
    <text evidence="12">The sequence shown here is derived from an EMBL/GenBank/DDBJ whole genome shotgun (WGS) entry which is preliminary data.</text>
</comment>
<evidence type="ECO:0000256" key="3">
    <source>
        <dbReference type="ARBA" id="ARBA00008604"/>
    </source>
</evidence>
<evidence type="ECO:0000256" key="5">
    <source>
        <dbReference type="ARBA" id="ARBA00022824"/>
    </source>
</evidence>
<feature type="transmembrane region" description="Helical" evidence="11">
    <location>
        <begin position="486"/>
        <end position="503"/>
    </location>
</feature>
<keyword evidence="13" id="KW-1185">Reference proteome</keyword>
<reference evidence="12 13" key="1">
    <citation type="journal article" date="2023" name="Nat. Commun.">
        <title>Origin of minicircular mitochondrial genomes in red algae.</title>
        <authorList>
            <person name="Lee Y."/>
            <person name="Cho C.H."/>
            <person name="Lee Y.M."/>
            <person name="Park S.I."/>
            <person name="Yang J.H."/>
            <person name="West J.A."/>
            <person name="Bhattacharya D."/>
            <person name="Yoon H.S."/>
        </authorList>
    </citation>
    <scope>NUCLEOTIDE SEQUENCE [LARGE SCALE GENOMIC DNA]</scope>
    <source>
        <strain evidence="12 13">CCMP1338</strain>
        <tissue evidence="12">Whole cell</tissue>
    </source>
</reference>
<comment type="subcellular location">
    <subcellularLocation>
        <location evidence="1">Endoplasmic reticulum membrane</location>
        <topology evidence="1">Multi-pass membrane protein</topology>
    </subcellularLocation>
    <subcellularLocation>
        <location evidence="2">Golgi apparatus membrane</location>
        <topology evidence="2">Multi-pass membrane protein</topology>
    </subcellularLocation>
</comment>
<accession>A0AAV8V1Y2</accession>
<dbReference type="GO" id="GO:0006509">
    <property type="term" value="P:membrane protein ectodomain proteolysis"/>
    <property type="evidence" value="ECO:0007669"/>
    <property type="project" value="TreeGrafter"/>
</dbReference>
<organism evidence="12 13">
    <name type="scientific">Rhodosorus marinus</name>
    <dbReference type="NCBI Taxonomy" id="101924"/>
    <lineage>
        <taxon>Eukaryota</taxon>
        <taxon>Rhodophyta</taxon>
        <taxon>Stylonematophyceae</taxon>
        <taxon>Stylonematales</taxon>
        <taxon>Stylonemataceae</taxon>
        <taxon>Rhodosorus</taxon>
    </lineage>
</organism>
<evidence type="ECO:0000256" key="7">
    <source>
        <dbReference type="ARBA" id="ARBA00022989"/>
    </source>
</evidence>
<keyword evidence="6" id="KW-0914">Notch signaling pathway</keyword>
<comment type="similarity">
    <text evidence="3">Belongs to the peptidase A22A family.</text>
</comment>
<keyword evidence="4 11" id="KW-0812">Transmembrane</keyword>
<keyword evidence="9 11" id="KW-0472">Membrane</keyword>
<gene>
    <name evidence="12" type="ORF">NDN08_005434</name>
</gene>
<evidence type="ECO:0000256" key="6">
    <source>
        <dbReference type="ARBA" id="ARBA00022976"/>
    </source>
</evidence>
<dbReference type="AlphaFoldDB" id="A0AAV8V1Y2"/>
<dbReference type="Pfam" id="PF01080">
    <property type="entry name" value="Presenilin"/>
    <property type="match status" value="1"/>
</dbReference>
<dbReference type="GO" id="GO:0000139">
    <property type="term" value="C:Golgi membrane"/>
    <property type="evidence" value="ECO:0007669"/>
    <property type="project" value="UniProtKB-SubCell"/>
</dbReference>
<dbReference type="SMART" id="SM00730">
    <property type="entry name" value="PSN"/>
    <property type="match status" value="1"/>
</dbReference>
<feature type="transmembrane region" description="Helical" evidence="11">
    <location>
        <begin position="510"/>
        <end position="529"/>
    </location>
</feature>
<feature type="transmembrane region" description="Helical" evidence="11">
    <location>
        <begin position="169"/>
        <end position="189"/>
    </location>
</feature>
<protein>
    <recommendedName>
        <fullName evidence="14">Presenilin</fullName>
    </recommendedName>
</protein>
<evidence type="ECO:0000256" key="11">
    <source>
        <dbReference type="SAM" id="Phobius"/>
    </source>
</evidence>
<dbReference type="GO" id="GO:0042500">
    <property type="term" value="F:aspartic endopeptidase activity, intramembrane cleaving"/>
    <property type="evidence" value="ECO:0007669"/>
    <property type="project" value="InterPro"/>
</dbReference>
<evidence type="ECO:0000256" key="1">
    <source>
        <dbReference type="ARBA" id="ARBA00004477"/>
    </source>
</evidence>
<dbReference type="GO" id="GO:0016485">
    <property type="term" value="P:protein processing"/>
    <property type="evidence" value="ECO:0007669"/>
    <property type="project" value="InterPro"/>
</dbReference>
<keyword evidence="7 11" id="KW-1133">Transmembrane helix</keyword>
<feature type="transmembrane region" description="Helical" evidence="11">
    <location>
        <begin position="134"/>
        <end position="157"/>
    </location>
</feature>
<evidence type="ECO:0000256" key="8">
    <source>
        <dbReference type="ARBA" id="ARBA00023034"/>
    </source>
</evidence>
<name>A0AAV8V1Y2_9RHOD</name>
<evidence type="ECO:0000313" key="12">
    <source>
        <dbReference type="EMBL" id="KAJ8908729.1"/>
    </source>
</evidence>